<dbReference type="GO" id="GO:0017148">
    <property type="term" value="P:negative regulation of translation"/>
    <property type="evidence" value="ECO:0007669"/>
    <property type="project" value="TreeGrafter"/>
</dbReference>
<evidence type="ECO:0000313" key="5">
    <source>
        <dbReference type="EMBL" id="AIE96778.1"/>
    </source>
</evidence>
<dbReference type="GO" id="GO:0022625">
    <property type="term" value="C:cytosolic large ribosomal subunit"/>
    <property type="evidence" value="ECO:0007669"/>
    <property type="project" value="UniProtKB-UniRule"/>
</dbReference>
<dbReference type="GO" id="GO:0003729">
    <property type="term" value="F:mRNA binding"/>
    <property type="evidence" value="ECO:0007669"/>
    <property type="project" value="TreeGrafter"/>
</dbReference>
<evidence type="ECO:0000256" key="3">
    <source>
        <dbReference type="ARBA" id="ARBA00023274"/>
    </source>
</evidence>
<dbReference type="GO" id="GO:0006412">
    <property type="term" value="P:translation"/>
    <property type="evidence" value="ECO:0007669"/>
    <property type="project" value="UniProtKB-UniRule"/>
</dbReference>
<dbReference type="InterPro" id="IPR005755">
    <property type="entry name" value="Ribosomal_uL13_euk/arc"/>
</dbReference>
<name>A0A075FZJ0_9EURY</name>
<evidence type="ECO:0000256" key="1">
    <source>
        <dbReference type="ARBA" id="ARBA00006227"/>
    </source>
</evidence>
<dbReference type="PIRSF" id="PIRSF002181">
    <property type="entry name" value="Ribosomal_L13"/>
    <property type="match status" value="1"/>
</dbReference>
<gene>
    <name evidence="5" type="primary">RP-L13</name>
    <name evidence="4" type="synonym">rpl13</name>
    <name evidence="5" type="synonym">rplM</name>
</gene>
<dbReference type="Pfam" id="PF00572">
    <property type="entry name" value="Ribosomal_L13"/>
    <property type="match status" value="1"/>
</dbReference>
<sequence>MADSTTVYDAKDKILGRLASQVAKEMISARKSGKQQRVIVINAEEAIVSGPRTKVLTDYRAKYTLNHARKGPFFPRMPDKILKRTVRGMLPYQKNSSGRGALRDLRVMIGTPPNLSGDELPDDHEWGDTANIERQFPNKFVRLGEISSHLGVDSTRWDGE</sequence>
<proteinExistence type="inferred from homology"/>
<evidence type="ECO:0000256" key="4">
    <source>
        <dbReference type="HAMAP-Rule" id="MF_01366"/>
    </source>
</evidence>
<dbReference type="GO" id="GO:0003735">
    <property type="term" value="F:structural constituent of ribosome"/>
    <property type="evidence" value="ECO:0007669"/>
    <property type="project" value="UniProtKB-UniRule"/>
</dbReference>
<comment type="subunit">
    <text evidence="4">Part of the 50S ribosomal subunit.</text>
</comment>
<dbReference type="Gene3D" id="3.90.1180.10">
    <property type="entry name" value="Ribosomal protein L13"/>
    <property type="match status" value="1"/>
</dbReference>
<dbReference type="AlphaFoldDB" id="A0A075FZJ0"/>
<comment type="similarity">
    <text evidence="1 4">Belongs to the universal ribosomal protein uL13 family.</text>
</comment>
<dbReference type="SUPFAM" id="SSF52161">
    <property type="entry name" value="Ribosomal protein L13"/>
    <property type="match status" value="1"/>
</dbReference>
<protein>
    <recommendedName>
        <fullName evidence="4">Large ribosomal subunit protein uL13</fullName>
    </recommendedName>
</protein>
<dbReference type="HAMAP" id="MF_01366">
    <property type="entry name" value="Ribosomal_uL13"/>
    <property type="match status" value="1"/>
</dbReference>
<dbReference type="NCBIfam" id="TIGR01077">
    <property type="entry name" value="L13_A_E"/>
    <property type="match status" value="1"/>
</dbReference>
<comment type="function">
    <text evidence="4">This protein is one of the early assembly proteins of the 50S ribosomal subunit, although it is not seen to bind rRNA by itself. It is important during the early stages of 50S assembly.</text>
</comment>
<organism evidence="5">
    <name type="scientific">uncultured marine group II/III euryarchaeote AD1000_87_H07</name>
    <dbReference type="NCBI Taxonomy" id="1457819"/>
    <lineage>
        <taxon>Archaea</taxon>
        <taxon>Methanobacteriati</taxon>
        <taxon>Methanobacteriota</taxon>
        <taxon>environmental samples</taxon>
    </lineage>
</organism>
<evidence type="ECO:0000256" key="2">
    <source>
        <dbReference type="ARBA" id="ARBA00022980"/>
    </source>
</evidence>
<dbReference type="CDD" id="cd00392">
    <property type="entry name" value="Ribosomal_L13"/>
    <property type="match status" value="1"/>
</dbReference>
<reference evidence="5" key="1">
    <citation type="journal article" date="2014" name="Genome Biol. Evol.">
        <title>Pangenome evidence for extensive interdomain horizontal transfer affecting lineage core and shell genes in uncultured planktonic thaumarchaeota and euryarchaeota.</title>
        <authorList>
            <person name="Deschamps P."/>
            <person name="Zivanovic Y."/>
            <person name="Moreira D."/>
            <person name="Rodriguez-Valera F."/>
            <person name="Lopez-Garcia P."/>
        </authorList>
    </citation>
    <scope>NUCLEOTIDE SEQUENCE</scope>
</reference>
<dbReference type="InterPro" id="IPR036899">
    <property type="entry name" value="Ribosomal_uL13_sf"/>
</dbReference>
<dbReference type="PANTHER" id="PTHR11545:SF3">
    <property type="entry name" value="LARGE RIBOSOMAL SUBUNIT PROTEIN UL13"/>
    <property type="match status" value="1"/>
</dbReference>
<dbReference type="InterPro" id="IPR005822">
    <property type="entry name" value="Ribosomal_uL13"/>
</dbReference>
<keyword evidence="2 4" id="KW-0689">Ribosomal protein</keyword>
<dbReference type="EMBL" id="KF900489">
    <property type="protein sequence ID" value="AIE96778.1"/>
    <property type="molecule type" value="Genomic_DNA"/>
</dbReference>
<dbReference type="PANTHER" id="PTHR11545">
    <property type="entry name" value="RIBOSOMAL PROTEIN L13"/>
    <property type="match status" value="1"/>
</dbReference>
<keyword evidence="3 4" id="KW-0687">Ribonucleoprotein</keyword>
<accession>A0A075FZJ0</accession>
<dbReference type="InterPro" id="IPR005823">
    <property type="entry name" value="Ribosomal_uL13_bac-type"/>
</dbReference>